<reference evidence="1 2" key="1">
    <citation type="journal article" date="2017" name="Gigascience">
        <title>Genome sequence of the small brown planthopper, Laodelphax striatellus.</title>
        <authorList>
            <person name="Zhu J."/>
            <person name="Jiang F."/>
            <person name="Wang X."/>
            <person name="Yang P."/>
            <person name="Bao Y."/>
            <person name="Zhao W."/>
            <person name="Wang W."/>
            <person name="Lu H."/>
            <person name="Wang Q."/>
            <person name="Cui N."/>
            <person name="Li J."/>
            <person name="Chen X."/>
            <person name="Luo L."/>
            <person name="Yu J."/>
            <person name="Kang L."/>
            <person name="Cui F."/>
        </authorList>
    </citation>
    <scope>NUCLEOTIDE SEQUENCE [LARGE SCALE GENOMIC DNA]</scope>
    <source>
        <strain evidence="1">Lst14</strain>
    </source>
</reference>
<protein>
    <submittedName>
        <fullName evidence="1">Uncharacterized protein</fullName>
    </submittedName>
</protein>
<keyword evidence="2" id="KW-1185">Reference proteome</keyword>
<sequence>MRCVYIRNDDRCQSTVRSQFRCLPRLLRSACRSVSRGSSLDTRQRVPQSSAEAYLKTSRKGAVRRSASVVALWSKQRLKEHAISLATAQGLLELAPHNLFAVLLYFNL</sequence>
<dbReference type="AlphaFoldDB" id="A0A482X5X7"/>
<dbReference type="InParanoid" id="A0A482X5X7"/>
<name>A0A482X5X7_LAOST</name>
<organism evidence="1 2">
    <name type="scientific">Laodelphax striatellus</name>
    <name type="common">Small brown planthopper</name>
    <name type="synonym">Delphax striatella</name>
    <dbReference type="NCBI Taxonomy" id="195883"/>
    <lineage>
        <taxon>Eukaryota</taxon>
        <taxon>Metazoa</taxon>
        <taxon>Ecdysozoa</taxon>
        <taxon>Arthropoda</taxon>
        <taxon>Hexapoda</taxon>
        <taxon>Insecta</taxon>
        <taxon>Pterygota</taxon>
        <taxon>Neoptera</taxon>
        <taxon>Paraneoptera</taxon>
        <taxon>Hemiptera</taxon>
        <taxon>Auchenorrhyncha</taxon>
        <taxon>Fulgoroidea</taxon>
        <taxon>Delphacidae</taxon>
        <taxon>Criomorphinae</taxon>
        <taxon>Laodelphax</taxon>
    </lineage>
</organism>
<evidence type="ECO:0000313" key="1">
    <source>
        <dbReference type="EMBL" id="RZF41167.1"/>
    </source>
</evidence>
<dbReference type="Proteomes" id="UP000291343">
    <property type="component" value="Unassembled WGS sequence"/>
</dbReference>
<proteinExistence type="predicted"/>
<evidence type="ECO:0000313" key="2">
    <source>
        <dbReference type="Proteomes" id="UP000291343"/>
    </source>
</evidence>
<gene>
    <name evidence="1" type="ORF">LSTR_LSTR015351</name>
</gene>
<comment type="caution">
    <text evidence="1">The sequence shown here is derived from an EMBL/GenBank/DDBJ whole genome shotgun (WGS) entry which is preliminary data.</text>
</comment>
<dbReference type="EMBL" id="QKKF02017125">
    <property type="protein sequence ID" value="RZF41167.1"/>
    <property type="molecule type" value="Genomic_DNA"/>
</dbReference>
<accession>A0A482X5X7</accession>